<comment type="caution">
    <text evidence="2">The sequence shown here is derived from an EMBL/GenBank/DDBJ whole genome shotgun (WGS) entry which is preliminary data.</text>
</comment>
<proteinExistence type="predicted"/>
<protein>
    <submittedName>
        <fullName evidence="2">LicD family protein</fullName>
    </submittedName>
</protein>
<evidence type="ECO:0000313" key="2">
    <source>
        <dbReference type="EMBL" id="MBC2890320.1"/>
    </source>
</evidence>
<name>A0A842JM91_9ACTN</name>
<dbReference type="PANTHER" id="PTHR43404">
    <property type="entry name" value="LIPOPOLYSACCHARIDE CHOLINEPHOSPHOTRANSFERASE LICD"/>
    <property type="match status" value="1"/>
</dbReference>
<dbReference type="PANTHER" id="PTHR43404:SF2">
    <property type="entry name" value="LIPOPOLYSACCHARIDE CHOLINEPHOSPHOTRANSFERASE LICD"/>
    <property type="match status" value="1"/>
</dbReference>
<dbReference type="GO" id="GO:0009100">
    <property type="term" value="P:glycoprotein metabolic process"/>
    <property type="evidence" value="ECO:0007669"/>
    <property type="project" value="UniProtKB-ARBA"/>
</dbReference>
<reference evidence="2 3" key="1">
    <citation type="submission" date="2020-08" db="EMBL/GenBank/DDBJ databases">
        <authorList>
            <person name="Liu C."/>
            <person name="Sun Q."/>
        </authorList>
    </citation>
    <scope>NUCLEOTIDE SEQUENCE [LARGE SCALE GENOMIC DNA]</scope>
    <source>
        <strain evidence="2 3">N22</strain>
    </source>
</reference>
<dbReference type="AlphaFoldDB" id="A0A842JM91"/>
<feature type="domain" description="LicD/FKTN/FKRP nucleotidyltransferase" evidence="1">
    <location>
        <begin position="32"/>
        <end position="260"/>
    </location>
</feature>
<dbReference type="InterPro" id="IPR052942">
    <property type="entry name" value="LPS_cholinephosphotransferase"/>
</dbReference>
<dbReference type="Proteomes" id="UP000587396">
    <property type="component" value="Unassembled WGS sequence"/>
</dbReference>
<gene>
    <name evidence="2" type="ORF">H7313_13360</name>
</gene>
<accession>A0A842JM91</accession>
<dbReference type="RefSeq" id="WP_185906047.1">
    <property type="nucleotide sequence ID" value="NZ_JACMSE010000012.1"/>
</dbReference>
<organism evidence="2 3">
    <name type="scientific">Gordonibacter massiliensis</name>
    <name type="common">ex Traore et al. 2017</name>
    <dbReference type="NCBI Taxonomy" id="1841863"/>
    <lineage>
        <taxon>Bacteria</taxon>
        <taxon>Bacillati</taxon>
        <taxon>Actinomycetota</taxon>
        <taxon>Coriobacteriia</taxon>
        <taxon>Eggerthellales</taxon>
        <taxon>Eggerthellaceae</taxon>
        <taxon>Gordonibacter</taxon>
    </lineage>
</organism>
<dbReference type="EMBL" id="JACMSE010000012">
    <property type="protein sequence ID" value="MBC2890320.1"/>
    <property type="molecule type" value="Genomic_DNA"/>
</dbReference>
<evidence type="ECO:0000313" key="3">
    <source>
        <dbReference type="Proteomes" id="UP000587396"/>
    </source>
</evidence>
<evidence type="ECO:0000259" key="1">
    <source>
        <dbReference type="Pfam" id="PF04991"/>
    </source>
</evidence>
<dbReference type="InterPro" id="IPR007074">
    <property type="entry name" value="LicD/FKTN/FKRP_NTP_transf"/>
</dbReference>
<sequence>MKQTIDQFYDSETLRRLQLIELDILKRFDAMCKKHGLQYFALYGTVLGAIRHQGFIPWDDDIDIGMPRKDYERLAELVPLEFGSGYSLLNGQINPRYPFMTSRIMKKGTEFRMLSMKNLPCELGIFLDIFCFDNIPNDVSEQKRMARKCWIVEKMCILRNTPFPNLPYRGFKRVAAYTACGAGSIVMRALPRKKLHEWMQSSAQRYNRQETDYIGCPFGLDPFESIYPKSMLFPLRTAQFEDMEIPLPNDAHAMMRQVYGDTYMTPPPEGKRSFIIPYKLSFGDEGDTQ</sequence>
<dbReference type="Pfam" id="PF04991">
    <property type="entry name" value="LicD"/>
    <property type="match status" value="1"/>
</dbReference>
<keyword evidence="3" id="KW-1185">Reference proteome</keyword>